<feature type="compositionally biased region" description="Polar residues" evidence="1">
    <location>
        <begin position="1010"/>
        <end position="1020"/>
    </location>
</feature>
<dbReference type="InterPro" id="IPR029058">
    <property type="entry name" value="AB_hydrolase_fold"/>
</dbReference>
<feature type="compositionally biased region" description="Polar residues" evidence="1">
    <location>
        <begin position="1070"/>
        <end position="1082"/>
    </location>
</feature>
<dbReference type="InterPro" id="IPR051218">
    <property type="entry name" value="Sec_MonoDiacylglyc_Lipase"/>
</dbReference>
<comment type="caution">
    <text evidence="4">The sequence shown here is derived from an EMBL/GenBank/DDBJ whole genome shotgun (WGS) entry which is preliminary data.</text>
</comment>
<protein>
    <recommendedName>
        <fullName evidence="3">Fungal lipase-type domain-containing protein</fullName>
    </recommendedName>
</protein>
<feature type="transmembrane region" description="Helical" evidence="2">
    <location>
        <begin position="383"/>
        <end position="405"/>
    </location>
</feature>
<dbReference type="CDD" id="cd00519">
    <property type="entry name" value="Lipase_3"/>
    <property type="match status" value="1"/>
</dbReference>
<keyword evidence="2" id="KW-1133">Transmembrane helix</keyword>
<dbReference type="GO" id="GO:0006629">
    <property type="term" value="P:lipid metabolic process"/>
    <property type="evidence" value="ECO:0007669"/>
    <property type="project" value="InterPro"/>
</dbReference>
<organism evidence="4 5">
    <name type="scientific">Coccomyxa viridis</name>
    <dbReference type="NCBI Taxonomy" id="1274662"/>
    <lineage>
        <taxon>Eukaryota</taxon>
        <taxon>Viridiplantae</taxon>
        <taxon>Chlorophyta</taxon>
        <taxon>core chlorophytes</taxon>
        <taxon>Trebouxiophyceae</taxon>
        <taxon>Trebouxiophyceae incertae sedis</taxon>
        <taxon>Coccomyxaceae</taxon>
        <taxon>Coccomyxa</taxon>
    </lineage>
</organism>
<feature type="transmembrane region" description="Helical" evidence="2">
    <location>
        <begin position="458"/>
        <end position="480"/>
    </location>
</feature>
<dbReference type="PANTHER" id="PTHR45856:SF24">
    <property type="entry name" value="FUNGAL LIPASE-LIKE DOMAIN-CONTAINING PROTEIN"/>
    <property type="match status" value="1"/>
</dbReference>
<dbReference type="Gene3D" id="3.40.50.1820">
    <property type="entry name" value="alpha/beta hydrolase"/>
    <property type="match status" value="1"/>
</dbReference>
<dbReference type="SUPFAM" id="SSF53474">
    <property type="entry name" value="alpha/beta-Hydrolases"/>
    <property type="match status" value="1"/>
</dbReference>
<accession>A0AAV1HVA0</accession>
<evidence type="ECO:0000313" key="4">
    <source>
        <dbReference type="EMBL" id="CAK0738020.1"/>
    </source>
</evidence>
<feature type="transmembrane region" description="Helical" evidence="2">
    <location>
        <begin position="278"/>
        <end position="303"/>
    </location>
</feature>
<reference evidence="4 5" key="1">
    <citation type="submission" date="2023-10" db="EMBL/GenBank/DDBJ databases">
        <authorList>
            <person name="Maclean D."/>
            <person name="Macfadyen A."/>
        </authorList>
    </citation>
    <scope>NUCLEOTIDE SEQUENCE [LARGE SCALE GENOMIC DNA]</scope>
</reference>
<evidence type="ECO:0000256" key="2">
    <source>
        <dbReference type="SAM" id="Phobius"/>
    </source>
</evidence>
<name>A0AAV1HVA0_9CHLO</name>
<keyword evidence="2" id="KW-0812">Transmembrane</keyword>
<evidence type="ECO:0000313" key="5">
    <source>
        <dbReference type="Proteomes" id="UP001314263"/>
    </source>
</evidence>
<feature type="transmembrane region" description="Helical" evidence="2">
    <location>
        <begin position="426"/>
        <end position="452"/>
    </location>
</feature>
<proteinExistence type="predicted"/>
<dbReference type="PANTHER" id="PTHR45856">
    <property type="entry name" value="ALPHA/BETA-HYDROLASES SUPERFAMILY PROTEIN"/>
    <property type="match status" value="1"/>
</dbReference>
<evidence type="ECO:0000259" key="3">
    <source>
        <dbReference type="Pfam" id="PF01764"/>
    </source>
</evidence>
<feature type="compositionally biased region" description="Low complexity" evidence="1">
    <location>
        <begin position="1160"/>
        <end position="1172"/>
    </location>
</feature>
<feature type="transmembrane region" description="Helical" evidence="2">
    <location>
        <begin position="168"/>
        <end position="192"/>
    </location>
</feature>
<feature type="region of interest" description="Disordered" evidence="1">
    <location>
        <begin position="1"/>
        <end position="26"/>
    </location>
</feature>
<dbReference type="EMBL" id="CAUYUE010000002">
    <property type="protein sequence ID" value="CAK0738020.1"/>
    <property type="molecule type" value="Genomic_DNA"/>
</dbReference>
<feature type="compositionally biased region" description="Polar residues" evidence="1">
    <location>
        <begin position="1243"/>
        <end position="1262"/>
    </location>
</feature>
<feature type="compositionally biased region" description="Polar residues" evidence="1">
    <location>
        <begin position="1"/>
        <end position="10"/>
    </location>
</feature>
<feature type="region of interest" description="Disordered" evidence="1">
    <location>
        <begin position="969"/>
        <end position="1032"/>
    </location>
</feature>
<feature type="domain" description="Fungal lipase-type" evidence="3">
    <location>
        <begin position="609"/>
        <end position="751"/>
    </location>
</feature>
<dbReference type="InterPro" id="IPR002921">
    <property type="entry name" value="Fungal_lipase-type"/>
</dbReference>
<keyword evidence="2" id="KW-0472">Membrane</keyword>
<gene>
    <name evidence="4" type="ORF">CVIRNUC_000982</name>
</gene>
<feature type="region of interest" description="Disordered" evidence="1">
    <location>
        <begin position="1317"/>
        <end position="1339"/>
    </location>
</feature>
<feature type="region of interest" description="Disordered" evidence="1">
    <location>
        <begin position="1065"/>
        <end position="1293"/>
    </location>
</feature>
<feature type="transmembrane region" description="Helical" evidence="2">
    <location>
        <begin position="204"/>
        <end position="227"/>
    </location>
</feature>
<keyword evidence="5" id="KW-1185">Reference proteome</keyword>
<dbReference type="Pfam" id="PF01764">
    <property type="entry name" value="Lipase_3"/>
    <property type="match status" value="1"/>
</dbReference>
<dbReference type="Proteomes" id="UP001314263">
    <property type="component" value="Unassembled WGS sequence"/>
</dbReference>
<feature type="compositionally biased region" description="Low complexity" evidence="1">
    <location>
        <begin position="1321"/>
        <end position="1339"/>
    </location>
</feature>
<feature type="transmembrane region" description="Helical" evidence="2">
    <location>
        <begin position="248"/>
        <end position="266"/>
    </location>
</feature>
<sequence length="1427" mass="156361">MMGDSTNSKPATGALGDPVGFHDDRLDPRLSLSRLDTGLGRSDGAQGLLPQLAKSAPAGYWAAAAGAGLRQPEDSPELLRSPFRADDSPLQAVHSSRGLAKARSSSSQRKVEAGLLNDAEADVEKGLPFHEHSVDFLGGFSLNSSFDPQMDVVLRFEFETSRQLKIRALLVVLCLLVAIAGFIVLLMVRSILPTSFFLTNKVLEIINCIAAGVLLATMVAVIAAFTWRGIRCRRKGMRWSLRRRTMSRIYWIMGVTMVVQLVFWLAPNAWSITKESAWFGRFVAISGILRWTSINVTMILFVVNGHNTNPWLGKQGLLLGESSDLIVLDAPQWQAHWPKAVLWLIFEIPYILQLSEVFSPGYVQHQFTGVPSEGGNCHKGTPFTVAATYSGGAFMLVYLAMYCWYLHKGFLLLRSRPYNSFRVGNILVRIQAARTITAFAVAILSCIVLWYSNVHKCASFFFAWQGLFPMQVVLAALVIADCTSFMPRNPNENDDPILQVWLQQFAWTEAEKPGRLADRAEHGRTPGAAASLAEEPMFCMETALKALYWATLVYRYDERAPDLTRDKPLRTRYTPEQGMGMLGLEQVQLFWERSLDTKVLIGWSADTIVISVRGTASLRNAIADIQAWRVPHPPKRGRWWLASRPLVHRGFFMTWTANGLNRRVIQHVKSIMDASPVKAANMRVLVTGHSLGGVVALLIAHDFATQLGLHHTQVYTFGAPRPGNRAFKEEYDQLVPDTWNCINDADAVPRVGKFLTLFSRPGKRVIIDYRGDVVVRPSPYEIFIRNGSNPGHHFLQSYRRAFMGICQAQFTQREHPGGREAILELLQQPEMCAFLSACGLSPEMLERMALAAAAQAARSAQDRCRWTGKPAGKLQQRESVLLNQYGSLHRRPLDFRRMFSSSARRVGDRRSADAAASLDAAAPEREFESVLSEGLGLVEAIPEHTLSVPGSLQRTETSTMSNLMEQLARMSQADEVPELERSRTPSPTRAPETLPRLDSGSMRRIEGTPSRKSLSRSGSMNPLALSPSRQDGSVQPIAHENVEIGQPGTEDALKEVHAEIMDKGLPVLPSENSQRGSLSGHSSEMHSRRGFRASPQRAGGEDRPQTLAQSWARISRPPLARRGGSERRAAHPGSAAGSPVARPRGRAPLQPWSSMPSSAGQLLPQQKGLQPPASAVAPGKQITPSSPEWVPSPFDGSARPEGVHWGPARGSPSPPATNTASLETSRDSQRSPIVRHSSGPALTASSSANRRSLDSRLSTQPGSGLAPVATDGGAGRARGRGLTTRHSSARGDMLQRTAQALLRGSARQEDLQGIMQDLQRSSWQPSSPSSPSKAPQSVAAAAEEGRVARNISARVESAVLPSLGSMAARCNHLISQASVAFGIRVNPDDEMAEPLGDADDQMAAELELYREEQLVQHQADVQGKPEE</sequence>
<evidence type="ECO:0000256" key="1">
    <source>
        <dbReference type="SAM" id="MobiDB-lite"/>
    </source>
</evidence>